<proteinExistence type="predicted"/>
<dbReference type="AlphaFoldDB" id="A0A371EYY0"/>
<gene>
    <name evidence="3" type="ORF">CR513_49399</name>
</gene>
<feature type="domain" description="Transposase (putative) gypsy type" evidence="2">
    <location>
        <begin position="190"/>
        <end position="252"/>
    </location>
</feature>
<dbReference type="OrthoDB" id="696267at2759"/>
<organism evidence="3 4">
    <name type="scientific">Mucuna pruriens</name>
    <name type="common">Velvet bean</name>
    <name type="synonym">Dolichos pruriens</name>
    <dbReference type="NCBI Taxonomy" id="157652"/>
    <lineage>
        <taxon>Eukaryota</taxon>
        <taxon>Viridiplantae</taxon>
        <taxon>Streptophyta</taxon>
        <taxon>Embryophyta</taxon>
        <taxon>Tracheophyta</taxon>
        <taxon>Spermatophyta</taxon>
        <taxon>Magnoliopsida</taxon>
        <taxon>eudicotyledons</taxon>
        <taxon>Gunneridae</taxon>
        <taxon>Pentapetalae</taxon>
        <taxon>rosids</taxon>
        <taxon>fabids</taxon>
        <taxon>Fabales</taxon>
        <taxon>Fabaceae</taxon>
        <taxon>Papilionoideae</taxon>
        <taxon>50 kb inversion clade</taxon>
        <taxon>NPAAA clade</taxon>
        <taxon>indigoferoid/millettioid clade</taxon>
        <taxon>Phaseoleae</taxon>
        <taxon>Mucuna</taxon>
    </lineage>
</organism>
<protein>
    <recommendedName>
        <fullName evidence="2">Transposase (putative) gypsy type domain-containing protein</fullName>
    </recommendedName>
</protein>
<sequence>MKIQAESLFYHWNRSSVRSRLAVRRCRGSSLLINALPSSIALCLLTRVCVDSVFLFLRHPFVSSMARRGGSHFGGSLDSSSPESSAARGNDETQRSASSAAEVEFPFSILFREALESNSEDGRPPLWIDPGVMEVHSTYTRSGSLVGMANAICSWGPWEVRVLPCQSNEVICSWVNERGEPYFYFYETMFSKLGIRLSFSNFEWVVLRALNVAPTQLHPNNWAFVRAFELLCEDMGREPSLSVFFWYFSLRQVDKRFKDNEVNEVVL</sequence>
<dbReference type="InterPro" id="IPR007321">
    <property type="entry name" value="Transposase_28"/>
</dbReference>
<reference evidence="3" key="1">
    <citation type="submission" date="2018-05" db="EMBL/GenBank/DDBJ databases">
        <title>Draft genome of Mucuna pruriens seed.</title>
        <authorList>
            <person name="Nnadi N.E."/>
            <person name="Vos R."/>
            <person name="Hasami M.H."/>
            <person name="Devisetty U.K."/>
            <person name="Aguiy J.C."/>
        </authorList>
    </citation>
    <scope>NUCLEOTIDE SEQUENCE [LARGE SCALE GENOMIC DNA]</scope>
    <source>
        <strain evidence="3">JCA_2017</strain>
    </source>
</reference>
<feature type="compositionally biased region" description="Low complexity" evidence="1">
    <location>
        <begin position="76"/>
        <end position="85"/>
    </location>
</feature>
<keyword evidence="4" id="KW-1185">Reference proteome</keyword>
<dbReference type="EMBL" id="QJKJ01011398">
    <property type="protein sequence ID" value="RDX71277.1"/>
    <property type="molecule type" value="Genomic_DNA"/>
</dbReference>
<evidence type="ECO:0000313" key="3">
    <source>
        <dbReference type="EMBL" id="RDX71277.1"/>
    </source>
</evidence>
<dbReference type="PANTHER" id="PTHR31099">
    <property type="entry name" value="OS06G0165300 PROTEIN"/>
    <property type="match status" value="1"/>
</dbReference>
<dbReference type="PANTHER" id="PTHR31099:SF49">
    <property type="entry name" value="MYOSIN HEAVY CHAIN-LIKE PROTEIN"/>
    <property type="match status" value="1"/>
</dbReference>
<evidence type="ECO:0000259" key="2">
    <source>
        <dbReference type="Pfam" id="PF04195"/>
    </source>
</evidence>
<dbReference type="Proteomes" id="UP000257109">
    <property type="component" value="Unassembled WGS sequence"/>
</dbReference>
<feature type="non-terminal residue" evidence="3">
    <location>
        <position position="1"/>
    </location>
</feature>
<feature type="region of interest" description="Disordered" evidence="1">
    <location>
        <begin position="73"/>
        <end position="100"/>
    </location>
</feature>
<comment type="caution">
    <text evidence="3">The sequence shown here is derived from an EMBL/GenBank/DDBJ whole genome shotgun (WGS) entry which is preliminary data.</text>
</comment>
<dbReference type="Pfam" id="PF04195">
    <property type="entry name" value="Transposase_28"/>
    <property type="match status" value="1"/>
</dbReference>
<evidence type="ECO:0000256" key="1">
    <source>
        <dbReference type="SAM" id="MobiDB-lite"/>
    </source>
</evidence>
<name>A0A371EYY0_MUCPR</name>
<evidence type="ECO:0000313" key="4">
    <source>
        <dbReference type="Proteomes" id="UP000257109"/>
    </source>
</evidence>
<accession>A0A371EYY0</accession>